<dbReference type="PANTHER" id="PTHR30419:SF8">
    <property type="entry name" value="NITROGEN ASSIMILATION TRANSCRIPTIONAL ACTIVATOR-RELATED"/>
    <property type="match status" value="1"/>
</dbReference>
<evidence type="ECO:0000313" key="3">
    <source>
        <dbReference type="Proteomes" id="UP000614200"/>
    </source>
</evidence>
<dbReference type="PROSITE" id="PS50931">
    <property type="entry name" value="HTH_LYSR"/>
    <property type="match status" value="1"/>
</dbReference>
<dbReference type="PANTHER" id="PTHR30419">
    <property type="entry name" value="HTH-TYPE TRANSCRIPTIONAL REGULATOR YBHD"/>
    <property type="match status" value="1"/>
</dbReference>
<sequence length="57" mass="6366">MNLRDFKYLVEIAKHGSITKAANALFVSQPALSKFLSKLEEDIGNPSFLLNTNRSVQ</sequence>
<dbReference type="Pfam" id="PF00126">
    <property type="entry name" value="HTH_1"/>
    <property type="match status" value="1"/>
</dbReference>
<gene>
    <name evidence="2" type="ORF">ISU02_13345</name>
</gene>
<evidence type="ECO:0000313" key="2">
    <source>
        <dbReference type="EMBL" id="MBF4694100.1"/>
    </source>
</evidence>
<comment type="caution">
    <text evidence="2">The sequence shown here is derived from an EMBL/GenBank/DDBJ whole genome shotgun (WGS) entry which is preliminary data.</text>
</comment>
<dbReference type="RefSeq" id="WP_194702332.1">
    <property type="nucleotide sequence ID" value="NZ_JADKNH010000007.1"/>
</dbReference>
<evidence type="ECO:0000259" key="1">
    <source>
        <dbReference type="PROSITE" id="PS50931"/>
    </source>
</evidence>
<dbReference type="PRINTS" id="PR00039">
    <property type="entry name" value="HTHLYSR"/>
</dbReference>
<reference evidence="2 3" key="1">
    <citation type="submission" date="2020-11" db="EMBL/GenBank/DDBJ databases">
        <title>Fusibacter basophilias sp. nov.</title>
        <authorList>
            <person name="Qiu D."/>
        </authorList>
    </citation>
    <scope>NUCLEOTIDE SEQUENCE [LARGE SCALE GENOMIC DNA]</scope>
    <source>
        <strain evidence="2 3">Q10-2</strain>
    </source>
</reference>
<dbReference type="InterPro" id="IPR036388">
    <property type="entry name" value="WH-like_DNA-bd_sf"/>
</dbReference>
<dbReference type="InterPro" id="IPR050950">
    <property type="entry name" value="HTH-type_LysR_regulators"/>
</dbReference>
<dbReference type="Proteomes" id="UP000614200">
    <property type="component" value="Unassembled WGS sequence"/>
</dbReference>
<proteinExistence type="predicted"/>
<organism evidence="2 3">
    <name type="scientific">Fusibacter ferrireducens</name>
    <dbReference type="NCBI Taxonomy" id="2785058"/>
    <lineage>
        <taxon>Bacteria</taxon>
        <taxon>Bacillati</taxon>
        <taxon>Bacillota</taxon>
        <taxon>Clostridia</taxon>
        <taxon>Eubacteriales</taxon>
        <taxon>Eubacteriales Family XII. Incertae Sedis</taxon>
        <taxon>Fusibacter</taxon>
    </lineage>
</organism>
<name>A0ABR9ZUI1_9FIRM</name>
<dbReference type="EMBL" id="JADKNH010000007">
    <property type="protein sequence ID" value="MBF4694100.1"/>
    <property type="molecule type" value="Genomic_DNA"/>
</dbReference>
<feature type="domain" description="HTH lysR-type" evidence="1">
    <location>
        <begin position="1"/>
        <end position="44"/>
    </location>
</feature>
<protein>
    <submittedName>
        <fullName evidence="2">LysR family transcriptional regulator</fullName>
    </submittedName>
</protein>
<dbReference type="InterPro" id="IPR000847">
    <property type="entry name" value="LysR_HTH_N"/>
</dbReference>
<dbReference type="SUPFAM" id="SSF46785">
    <property type="entry name" value="Winged helix' DNA-binding domain"/>
    <property type="match status" value="1"/>
</dbReference>
<accession>A0ABR9ZUI1</accession>
<dbReference type="InterPro" id="IPR036390">
    <property type="entry name" value="WH_DNA-bd_sf"/>
</dbReference>
<keyword evidence="3" id="KW-1185">Reference proteome</keyword>
<dbReference type="Gene3D" id="1.10.10.10">
    <property type="entry name" value="Winged helix-like DNA-binding domain superfamily/Winged helix DNA-binding domain"/>
    <property type="match status" value="1"/>
</dbReference>